<dbReference type="InterPro" id="IPR058770">
    <property type="entry name" value="PWI_ABCF3"/>
</dbReference>
<feature type="domain" description="ABCF3 PWI-like helical bundle" evidence="1">
    <location>
        <begin position="7"/>
        <end position="78"/>
    </location>
</feature>
<gene>
    <name evidence="2" type="ORF">OSB1V03_LOCUS3059</name>
</gene>
<dbReference type="EMBL" id="OC855758">
    <property type="protein sequence ID" value="CAD7622596.1"/>
    <property type="molecule type" value="Genomic_DNA"/>
</dbReference>
<sequence>MCSTLELSSIIAKQLPNIDQHLTNYIIGVLTCDTFDSVDEITDAIGEVLKSCCGDYETDAGNDDQIEALCGQLFDAININESQTNGSDSSKQRLLAPVHLGSMVSRLDDSATDWKSIWTQGREKETQVDSKKLAKAEAKIKQKIDKRDGNTDAFKQTIINSC</sequence>
<dbReference type="EMBL" id="CAJPIZ010001183">
    <property type="protein sequence ID" value="CAG2103026.1"/>
    <property type="molecule type" value="Genomic_DNA"/>
</dbReference>
<dbReference type="Proteomes" id="UP000759131">
    <property type="component" value="Unassembled WGS sequence"/>
</dbReference>
<organism evidence="2">
    <name type="scientific">Medioppia subpectinata</name>
    <dbReference type="NCBI Taxonomy" id="1979941"/>
    <lineage>
        <taxon>Eukaryota</taxon>
        <taxon>Metazoa</taxon>
        <taxon>Ecdysozoa</taxon>
        <taxon>Arthropoda</taxon>
        <taxon>Chelicerata</taxon>
        <taxon>Arachnida</taxon>
        <taxon>Acari</taxon>
        <taxon>Acariformes</taxon>
        <taxon>Sarcoptiformes</taxon>
        <taxon>Oribatida</taxon>
        <taxon>Brachypylina</taxon>
        <taxon>Oppioidea</taxon>
        <taxon>Oppiidae</taxon>
        <taxon>Medioppia</taxon>
    </lineage>
</organism>
<proteinExistence type="predicted"/>
<evidence type="ECO:0000313" key="2">
    <source>
        <dbReference type="EMBL" id="CAD7622596.1"/>
    </source>
</evidence>
<reference evidence="2" key="1">
    <citation type="submission" date="2020-11" db="EMBL/GenBank/DDBJ databases">
        <authorList>
            <person name="Tran Van P."/>
        </authorList>
    </citation>
    <scope>NUCLEOTIDE SEQUENCE</scope>
</reference>
<dbReference type="Pfam" id="PF26051">
    <property type="entry name" value="PWI_ABCF3"/>
    <property type="match status" value="1"/>
</dbReference>
<evidence type="ECO:0000259" key="1">
    <source>
        <dbReference type="Pfam" id="PF26051"/>
    </source>
</evidence>
<evidence type="ECO:0000313" key="3">
    <source>
        <dbReference type="Proteomes" id="UP000759131"/>
    </source>
</evidence>
<keyword evidence="3" id="KW-1185">Reference proteome</keyword>
<name>A0A7R9KGN7_9ACAR</name>
<dbReference type="AlphaFoldDB" id="A0A7R9KGN7"/>
<accession>A0A7R9KGN7</accession>
<dbReference type="OrthoDB" id="2110130at2759"/>
<protein>
    <recommendedName>
        <fullName evidence="1">ABCF3 PWI-like helical bundle domain-containing protein</fullName>
    </recommendedName>
</protein>